<name>A0ABP7SNG6_9BURK</name>
<reference evidence="2" key="1">
    <citation type="journal article" date="2019" name="Int. J. Syst. Evol. Microbiol.">
        <title>The Global Catalogue of Microorganisms (GCM) 10K type strain sequencing project: providing services to taxonomists for standard genome sequencing and annotation.</title>
        <authorList>
            <consortium name="The Broad Institute Genomics Platform"/>
            <consortium name="The Broad Institute Genome Sequencing Center for Infectious Disease"/>
            <person name="Wu L."/>
            <person name="Ma J."/>
        </authorList>
    </citation>
    <scope>NUCLEOTIDE SEQUENCE [LARGE SCALE GENOMIC DNA]</scope>
    <source>
        <strain evidence="2">JCM 16673</strain>
    </source>
</reference>
<protein>
    <submittedName>
        <fullName evidence="1">Uncharacterized protein</fullName>
    </submittedName>
</protein>
<dbReference type="Proteomes" id="UP001501353">
    <property type="component" value="Unassembled WGS sequence"/>
</dbReference>
<accession>A0ABP7SNG6</accession>
<evidence type="ECO:0000313" key="2">
    <source>
        <dbReference type="Proteomes" id="UP001501353"/>
    </source>
</evidence>
<organism evidence="1 2">
    <name type="scientific">Actimicrobium antarcticum</name>
    <dbReference type="NCBI Taxonomy" id="1051899"/>
    <lineage>
        <taxon>Bacteria</taxon>
        <taxon>Pseudomonadati</taxon>
        <taxon>Pseudomonadota</taxon>
        <taxon>Betaproteobacteria</taxon>
        <taxon>Burkholderiales</taxon>
        <taxon>Oxalobacteraceae</taxon>
        <taxon>Actimicrobium</taxon>
    </lineage>
</organism>
<dbReference type="EMBL" id="BAAAZE010000003">
    <property type="protein sequence ID" value="GAA4014221.1"/>
    <property type="molecule type" value="Genomic_DNA"/>
</dbReference>
<sequence>MNDQATPPAFWDEWQLAAVEAGVPVPLAELGCEILRTHRKNRWSKDFLGVEDDGPVMLEMCLTEPVEAEILFIENLHPYNAALLSATRKRLGITG</sequence>
<dbReference type="RefSeq" id="WP_344761712.1">
    <property type="nucleotide sequence ID" value="NZ_BAAAZE010000003.1"/>
</dbReference>
<comment type="caution">
    <text evidence="1">The sequence shown here is derived from an EMBL/GenBank/DDBJ whole genome shotgun (WGS) entry which is preliminary data.</text>
</comment>
<keyword evidence="2" id="KW-1185">Reference proteome</keyword>
<gene>
    <name evidence="1" type="ORF">GCM10022212_05740</name>
</gene>
<evidence type="ECO:0000313" key="1">
    <source>
        <dbReference type="EMBL" id="GAA4014221.1"/>
    </source>
</evidence>
<proteinExistence type="predicted"/>